<evidence type="ECO:0000313" key="9">
    <source>
        <dbReference type="Proteomes" id="UP000260862"/>
    </source>
</evidence>
<feature type="domain" description="DUF7402" evidence="7">
    <location>
        <begin position="24"/>
        <end position="158"/>
    </location>
</feature>
<keyword evidence="9" id="KW-1185">Reference proteome</keyword>
<dbReference type="SUPFAM" id="SSF49785">
    <property type="entry name" value="Galactose-binding domain-like"/>
    <property type="match status" value="1"/>
</dbReference>
<dbReference type="Proteomes" id="UP000260862">
    <property type="component" value="Unassembled WGS sequence"/>
</dbReference>
<dbReference type="InterPro" id="IPR041371">
    <property type="entry name" value="GH92_N"/>
</dbReference>
<evidence type="ECO:0000259" key="6">
    <source>
        <dbReference type="Pfam" id="PF17678"/>
    </source>
</evidence>
<dbReference type="Pfam" id="PF17678">
    <property type="entry name" value="Glyco_hydro_92N"/>
    <property type="match status" value="1"/>
</dbReference>
<dbReference type="PANTHER" id="PTHR12143:SF39">
    <property type="entry name" value="SECRETED PROTEIN"/>
    <property type="match status" value="1"/>
</dbReference>
<organism evidence="8 9">
    <name type="scientific">Phocaeicola plebeius</name>
    <dbReference type="NCBI Taxonomy" id="310297"/>
    <lineage>
        <taxon>Bacteria</taxon>
        <taxon>Pseudomonadati</taxon>
        <taxon>Bacteroidota</taxon>
        <taxon>Bacteroidia</taxon>
        <taxon>Bacteroidales</taxon>
        <taxon>Bacteroidaceae</taxon>
        <taxon>Phocaeicola</taxon>
    </lineage>
</organism>
<feature type="signal peptide" evidence="4">
    <location>
        <begin position="1"/>
        <end position="20"/>
    </location>
</feature>
<dbReference type="GO" id="GO:0030246">
    <property type="term" value="F:carbohydrate binding"/>
    <property type="evidence" value="ECO:0007669"/>
    <property type="project" value="InterPro"/>
</dbReference>
<dbReference type="InterPro" id="IPR008979">
    <property type="entry name" value="Galactose-bd-like_sf"/>
</dbReference>
<dbReference type="Gene3D" id="2.60.120.260">
    <property type="entry name" value="Galactose-binding domain-like"/>
    <property type="match status" value="1"/>
</dbReference>
<dbReference type="InterPro" id="IPR005887">
    <property type="entry name" value="GH92_a_mannosidase_put"/>
</dbReference>
<keyword evidence="8" id="KW-0378">Hydrolase</keyword>
<dbReference type="GO" id="GO:0005975">
    <property type="term" value="P:carbohydrate metabolic process"/>
    <property type="evidence" value="ECO:0007669"/>
    <property type="project" value="InterPro"/>
</dbReference>
<sequence>MRIKAFLFFLWCLFPLLLSATPHNIASLAKVSCSSAAGKEMDATRVSDGLIRILNTGEWRSGSRLDMRGRVRPFPWVQLDWDYPVNISQIILYDCPDISSHTAAGTLSFSDGTSIDVNLIANDGAPKVVDFDSKRVSWVRFQVTDGEGENLGLSEIEVLPSPESYSDYVSWVNPYVETAKGRYFFFVTGSLPFGMMSSAPLTRNINQGGGGYSYNSTRVLGFPQIHDWVISGLNLMPITGQIDTRKGESGWSSSFSHDGEIVQPGYHRLFLDRYGIWVEQTITERVGFYRLTYAQESLAKVLLGLGGHISTSTMVGAHASRVNETEIAGYFDTTGRVWGGVDKAQVYFVVRFERPFRTLNSWTGNERQCDITQMNGSTEVYTIPGSSFKQSPTSGVEADFGGVKPGEQILVKTAFSYVSIENARENMDQECPHWDFEQVRTEALSVWNEWLGKIDVKGGTNQQKMKFYTDLWHVLLGRHKIDDIDGSYPDYLKGGTRVGKATRIHTLSPEYKSRMLPKGKDGKVIHHMYNSDALWLTQWNLNTLWGLAYPSVLDEFSASFLEYDRNGGLLPRGPSVGAYTYIMTGCPATSMITSAYQRGIYRKWNPEKAFQAMKRNHEKGGMLAFDMDRELDFYVKHGYCPNDAGLTIQWAFEDWSLGQMALKMKKQREAKYFQKRSMGWKVSFHPELKLMIPRSENGDRLHTDPLSEKGFVQANAWQATFGLSHDIQGLARMMGGKDSLAVRLDEAFRKSAADDFLFSYVSYANQPGCSSAHVFSHVGYPWLTQYWVRQVGKQTYGAITPEKGYTGNDEDQGQMAGVSALMAIGLFSLDGGSSSHPCYDITSPVFDEITIKLDSDYYAGKEFKIVTHHNSEVNCYIQKATLNGKAYNFYQLLHPDFVHGGILELWMGSAPNKNWGKSMSEK</sequence>
<evidence type="ECO:0000256" key="2">
    <source>
        <dbReference type="ARBA" id="ARBA00011245"/>
    </source>
</evidence>
<protein>
    <submittedName>
        <fullName evidence="8">Glycoside hydrolase family 92 protein</fullName>
    </submittedName>
</protein>
<comment type="cofactor">
    <cofactor evidence="1">
        <name>Ca(2+)</name>
        <dbReference type="ChEBI" id="CHEBI:29108"/>
    </cofactor>
</comment>
<dbReference type="GO" id="GO:0000224">
    <property type="term" value="F:peptide-N4-(N-acetyl-beta-glucosaminyl)asparagine amidase activity"/>
    <property type="evidence" value="ECO:0007669"/>
    <property type="project" value="TreeGrafter"/>
</dbReference>
<dbReference type="InterPro" id="IPR050883">
    <property type="entry name" value="PNGase"/>
</dbReference>
<dbReference type="InterPro" id="IPR012939">
    <property type="entry name" value="Glyco_hydro_92"/>
</dbReference>
<dbReference type="InterPro" id="IPR008928">
    <property type="entry name" value="6-hairpin_glycosidase_sf"/>
</dbReference>
<dbReference type="Pfam" id="PF24135">
    <property type="entry name" value="DUF7402"/>
    <property type="match status" value="1"/>
</dbReference>
<dbReference type="AlphaFoldDB" id="A0A3E4N7W8"/>
<dbReference type="PANTHER" id="PTHR12143">
    <property type="entry name" value="PEPTIDE N-GLYCANASE PNGASE -RELATED"/>
    <property type="match status" value="1"/>
</dbReference>
<dbReference type="GO" id="GO:0005829">
    <property type="term" value="C:cytosol"/>
    <property type="evidence" value="ECO:0007669"/>
    <property type="project" value="TreeGrafter"/>
</dbReference>
<gene>
    <name evidence="8" type="ORF">DXD04_00905</name>
</gene>
<comment type="subunit">
    <text evidence="2">Monomer.</text>
</comment>
<name>A0A3E4N7W8_9BACT</name>
<dbReference type="NCBIfam" id="TIGR01180">
    <property type="entry name" value="aman2_put"/>
    <property type="match status" value="1"/>
</dbReference>
<dbReference type="InterPro" id="IPR014718">
    <property type="entry name" value="GH-type_carb-bd"/>
</dbReference>
<dbReference type="EMBL" id="QSQT01000001">
    <property type="protein sequence ID" value="RGK58489.1"/>
    <property type="molecule type" value="Genomic_DNA"/>
</dbReference>
<comment type="caution">
    <text evidence="8">The sequence shown here is derived from an EMBL/GenBank/DDBJ whole genome shotgun (WGS) entry which is preliminary data.</text>
</comment>
<reference evidence="8 9" key="1">
    <citation type="submission" date="2018-08" db="EMBL/GenBank/DDBJ databases">
        <title>A genome reference for cultivated species of the human gut microbiota.</title>
        <authorList>
            <person name="Zou Y."/>
            <person name="Xue W."/>
            <person name="Luo G."/>
        </authorList>
    </citation>
    <scope>NUCLEOTIDE SEQUENCE [LARGE SCALE GENOMIC DNA]</scope>
    <source>
        <strain evidence="8 9">TF10-3AC</strain>
    </source>
</reference>
<dbReference type="RefSeq" id="WP_117670065.1">
    <property type="nucleotide sequence ID" value="NZ_CABOGR010000001.1"/>
</dbReference>
<evidence type="ECO:0000259" key="7">
    <source>
        <dbReference type="Pfam" id="PF24135"/>
    </source>
</evidence>
<dbReference type="Gene3D" id="1.20.1610.10">
    <property type="entry name" value="alpha-1,2-mannosidases domains"/>
    <property type="match status" value="1"/>
</dbReference>
<evidence type="ECO:0000259" key="5">
    <source>
        <dbReference type="Pfam" id="PF07971"/>
    </source>
</evidence>
<evidence type="ECO:0000313" key="8">
    <source>
        <dbReference type="EMBL" id="RGK58489.1"/>
    </source>
</evidence>
<keyword evidence="4" id="KW-0732">Signal</keyword>
<dbReference type="Gene3D" id="1.20.1050.60">
    <property type="entry name" value="alpha-1,2-mannosidase"/>
    <property type="match status" value="1"/>
</dbReference>
<feature type="domain" description="Glycosyl hydrolase family 92 N-terminal" evidence="6">
    <location>
        <begin position="171"/>
        <end position="416"/>
    </location>
</feature>
<accession>A0A3E4N7W8</accession>
<dbReference type="GO" id="GO:0006516">
    <property type="term" value="P:glycoprotein catabolic process"/>
    <property type="evidence" value="ECO:0007669"/>
    <property type="project" value="TreeGrafter"/>
</dbReference>
<dbReference type="Gene3D" id="2.70.98.10">
    <property type="match status" value="1"/>
</dbReference>
<proteinExistence type="predicted"/>
<feature type="domain" description="Glycosyl hydrolase family 92" evidence="5">
    <location>
        <begin position="422"/>
        <end position="909"/>
    </location>
</feature>
<dbReference type="Pfam" id="PF07971">
    <property type="entry name" value="Glyco_hydro_92"/>
    <property type="match status" value="1"/>
</dbReference>
<keyword evidence="3" id="KW-0106">Calcium</keyword>
<evidence type="ECO:0000256" key="1">
    <source>
        <dbReference type="ARBA" id="ARBA00001913"/>
    </source>
</evidence>
<dbReference type="InterPro" id="IPR055826">
    <property type="entry name" value="DUF7402"/>
</dbReference>
<dbReference type="Gene3D" id="3.30.2080.10">
    <property type="entry name" value="GH92 mannosidase domain"/>
    <property type="match status" value="1"/>
</dbReference>
<feature type="chain" id="PRO_5017808158" evidence="4">
    <location>
        <begin position="21"/>
        <end position="922"/>
    </location>
</feature>
<dbReference type="SUPFAM" id="SSF48208">
    <property type="entry name" value="Six-hairpin glycosidases"/>
    <property type="match status" value="1"/>
</dbReference>
<evidence type="ECO:0000256" key="3">
    <source>
        <dbReference type="ARBA" id="ARBA00022837"/>
    </source>
</evidence>
<evidence type="ECO:0000256" key="4">
    <source>
        <dbReference type="SAM" id="SignalP"/>
    </source>
</evidence>